<dbReference type="SUPFAM" id="SSF50370">
    <property type="entry name" value="Ricin B-like lectins"/>
    <property type="match status" value="1"/>
</dbReference>
<comment type="caution">
    <text evidence="3">The sequence shown here is derived from an EMBL/GenBank/DDBJ whole genome shotgun (WGS) entry which is preliminary data.</text>
</comment>
<accession>A0A8H5G2M6</accession>
<evidence type="ECO:0000259" key="2">
    <source>
        <dbReference type="SMART" id="SM00458"/>
    </source>
</evidence>
<feature type="domain" description="Ricin B lectin" evidence="2">
    <location>
        <begin position="20"/>
        <end position="145"/>
    </location>
</feature>
<proteinExistence type="predicted"/>
<evidence type="ECO:0000256" key="1">
    <source>
        <dbReference type="SAM" id="SignalP"/>
    </source>
</evidence>
<dbReference type="AlphaFoldDB" id="A0A8H5G2M6"/>
<organism evidence="3 4">
    <name type="scientific">Leucocoprinus leucothites</name>
    <dbReference type="NCBI Taxonomy" id="201217"/>
    <lineage>
        <taxon>Eukaryota</taxon>
        <taxon>Fungi</taxon>
        <taxon>Dikarya</taxon>
        <taxon>Basidiomycota</taxon>
        <taxon>Agaricomycotina</taxon>
        <taxon>Agaricomycetes</taxon>
        <taxon>Agaricomycetidae</taxon>
        <taxon>Agaricales</taxon>
        <taxon>Agaricineae</taxon>
        <taxon>Agaricaceae</taxon>
        <taxon>Leucocoprinus</taxon>
    </lineage>
</organism>
<keyword evidence="4" id="KW-1185">Reference proteome</keyword>
<sequence>MQSKLLTLFGLAALATAQQAPFQIISAAEPSLHIAVQGDSTDPGAPIVVTSEFVQSQNWTYNTTTGYIINVNSGTKALLLTGGKEGDPSVTLEKMETEPDDLNQIWVYNQTLITLQDTGFCLTHNGSSVVMMECDGSEDQTWNLDPSPFDQQ</sequence>
<gene>
    <name evidence="3" type="ORF">D9756_006860</name>
</gene>
<dbReference type="Proteomes" id="UP000559027">
    <property type="component" value="Unassembled WGS sequence"/>
</dbReference>
<dbReference type="InterPro" id="IPR000772">
    <property type="entry name" value="Ricin_B_lectin"/>
</dbReference>
<keyword evidence="1" id="KW-0732">Signal</keyword>
<evidence type="ECO:0000313" key="4">
    <source>
        <dbReference type="Proteomes" id="UP000559027"/>
    </source>
</evidence>
<name>A0A8H5G2M6_9AGAR</name>
<dbReference type="PROSITE" id="PS50231">
    <property type="entry name" value="RICIN_B_LECTIN"/>
    <property type="match status" value="1"/>
</dbReference>
<feature type="chain" id="PRO_5033986442" description="Ricin B lectin domain-containing protein" evidence="1">
    <location>
        <begin position="18"/>
        <end position="152"/>
    </location>
</feature>
<evidence type="ECO:0000313" key="3">
    <source>
        <dbReference type="EMBL" id="KAF5357168.1"/>
    </source>
</evidence>
<dbReference type="SMART" id="SM00458">
    <property type="entry name" value="RICIN"/>
    <property type="match status" value="1"/>
</dbReference>
<reference evidence="3 4" key="1">
    <citation type="journal article" date="2020" name="ISME J.">
        <title>Uncovering the hidden diversity of litter-decomposition mechanisms in mushroom-forming fungi.</title>
        <authorList>
            <person name="Floudas D."/>
            <person name="Bentzer J."/>
            <person name="Ahren D."/>
            <person name="Johansson T."/>
            <person name="Persson P."/>
            <person name="Tunlid A."/>
        </authorList>
    </citation>
    <scope>NUCLEOTIDE SEQUENCE [LARGE SCALE GENOMIC DNA]</scope>
    <source>
        <strain evidence="3 4">CBS 146.42</strain>
    </source>
</reference>
<feature type="signal peptide" evidence="1">
    <location>
        <begin position="1"/>
        <end position="17"/>
    </location>
</feature>
<dbReference type="Gene3D" id="2.80.10.50">
    <property type="match status" value="1"/>
</dbReference>
<dbReference type="EMBL" id="JAACJO010000006">
    <property type="protein sequence ID" value="KAF5357168.1"/>
    <property type="molecule type" value="Genomic_DNA"/>
</dbReference>
<dbReference type="CDD" id="cd00161">
    <property type="entry name" value="beta-trefoil_Ricin-like"/>
    <property type="match status" value="1"/>
</dbReference>
<dbReference type="InterPro" id="IPR035992">
    <property type="entry name" value="Ricin_B-like_lectins"/>
</dbReference>
<protein>
    <recommendedName>
        <fullName evidence="2">Ricin B lectin domain-containing protein</fullName>
    </recommendedName>
</protein>